<feature type="domain" description="G" evidence="1">
    <location>
        <begin position="48"/>
        <end position="130"/>
    </location>
</feature>
<evidence type="ECO:0000259" key="1">
    <source>
        <dbReference type="Pfam" id="PF01926"/>
    </source>
</evidence>
<dbReference type="Proteomes" id="UP000320914">
    <property type="component" value="Unassembled WGS sequence"/>
</dbReference>
<dbReference type="Gene3D" id="3.40.50.300">
    <property type="entry name" value="P-loop containing nucleotide triphosphate hydrolases"/>
    <property type="match status" value="1"/>
</dbReference>
<reference evidence="2 3" key="1">
    <citation type="journal article" date="2019" name="Environ. Microbiol.">
        <title>Species interactions and distinct microbial communities in high Arctic permafrost affected cryosols are associated with the CH4 and CO2 gas fluxes.</title>
        <authorList>
            <person name="Altshuler I."/>
            <person name="Hamel J."/>
            <person name="Turney S."/>
            <person name="Magnuson E."/>
            <person name="Levesque R."/>
            <person name="Greer C."/>
            <person name="Whyte L.G."/>
        </authorList>
    </citation>
    <scope>NUCLEOTIDE SEQUENCE [LARGE SCALE GENOMIC DNA]</scope>
    <source>
        <strain evidence="2 3">OWC5</strain>
    </source>
</reference>
<proteinExistence type="predicted"/>
<dbReference type="GO" id="GO:0005525">
    <property type="term" value="F:GTP binding"/>
    <property type="evidence" value="ECO:0007669"/>
    <property type="project" value="InterPro"/>
</dbReference>
<dbReference type="AlphaFoldDB" id="A0A502HU12"/>
<gene>
    <name evidence="2" type="ORF">EAH74_28300</name>
</gene>
<dbReference type="EMBL" id="RCZA01000014">
    <property type="protein sequence ID" value="TPG77214.1"/>
    <property type="molecule type" value="Genomic_DNA"/>
</dbReference>
<dbReference type="SUPFAM" id="SSF52540">
    <property type="entry name" value="P-loop containing nucleoside triphosphate hydrolases"/>
    <property type="match status" value="1"/>
</dbReference>
<evidence type="ECO:0000313" key="3">
    <source>
        <dbReference type="Proteomes" id="UP000320914"/>
    </source>
</evidence>
<evidence type="ECO:0000313" key="2">
    <source>
        <dbReference type="EMBL" id="TPG77214.1"/>
    </source>
</evidence>
<name>A0A502HU12_9PSED</name>
<protein>
    <recommendedName>
        <fullName evidence="1">G domain-containing protein</fullName>
    </recommendedName>
</protein>
<comment type="caution">
    <text evidence="2">The sequence shown here is derived from an EMBL/GenBank/DDBJ whole genome shotgun (WGS) entry which is preliminary data.</text>
</comment>
<dbReference type="Pfam" id="PF01926">
    <property type="entry name" value="MMR_HSR1"/>
    <property type="match status" value="1"/>
</dbReference>
<dbReference type="InterPro" id="IPR027417">
    <property type="entry name" value="P-loop_NTPase"/>
</dbReference>
<organism evidence="2 3">
    <name type="scientific">Pseudomonas mandelii</name>
    <dbReference type="NCBI Taxonomy" id="75612"/>
    <lineage>
        <taxon>Bacteria</taxon>
        <taxon>Pseudomonadati</taxon>
        <taxon>Pseudomonadota</taxon>
        <taxon>Gammaproteobacteria</taxon>
        <taxon>Pseudomonadales</taxon>
        <taxon>Pseudomonadaceae</taxon>
        <taxon>Pseudomonas</taxon>
    </lineage>
</organism>
<accession>A0A502HU12</accession>
<sequence>METNLSNSTAHLIDRIWQHLLSYVPSTDVVAKYRDQWLTIAEIPTARFVIFGAYDAGKSSLLKRLLVDSGSPVPDWVVISARRETFESAETRAGSITFIDTPGLGSGNAEHDTITRKTLQLADAYIWVMPPQLVTSGQSDYVSLISGRFFHPKLPATALKGVTVAVISRMDEAGVDPGDSPDGYAGQVEKKLQELASMLSKDDLAKNVAVVHCVVADPYQMVGNMSDPDRSMYDIGRDWDGIAALETTLHSLEKDKPRLRELSGLRFVYSIAAELEEAVRAQSGVLKLQAERFDNDSQRYALFSQRLQSQAAHAEMDLRGRIEEALRPTAQADMEDIHRVLEQLEATLAETIGLWATDSTSTLQRLAQEIELEIRESNSRLDIGSLLNKEGFAAQASNKDEAESGSFSQHSKRLFGFLPVLGQSVKKLAESDIGMSIEEARVKLGELVGLTGDELKDAIAKIFKSKEAMEKASSYVRWTSAITALAPLVTELASVGTDLLQQHLSQQQIEAGIQKRESLQRQLDKNIGVIREQALRFYTDSSRALDQQLLARQQECVEAKQEVLDQRLQAETFLTGLTALLD</sequence>
<dbReference type="InterPro" id="IPR006073">
    <property type="entry name" value="GTP-bd"/>
</dbReference>